<dbReference type="WBParaSite" id="SPAL_0000856000.1">
    <property type="protein sequence ID" value="SPAL_0000856000.1"/>
    <property type="gene ID" value="SPAL_0000856000"/>
</dbReference>
<organism evidence="2 3">
    <name type="scientific">Strongyloides papillosus</name>
    <name type="common">Intestinal threadworm</name>
    <dbReference type="NCBI Taxonomy" id="174720"/>
    <lineage>
        <taxon>Eukaryota</taxon>
        <taxon>Metazoa</taxon>
        <taxon>Ecdysozoa</taxon>
        <taxon>Nematoda</taxon>
        <taxon>Chromadorea</taxon>
        <taxon>Rhabditida</taxon>
        <taxon>Tylenchina</taxon>
        <taxon>Panagrolaimomorpha</taxon>
        <taxon>Strongyloidoidea</taxon>
        <taxon>Strongyloididae</taxon>
        <taxon>Strongyloides</taxon>
    </lineage>
</organism>
<feature type="region of interest" description="Disordered" evidence="1">
    <location>
        <begin position="144"/>
        <end position="166"/>
    </location>
</feature>
<evidence type="ECO:0000256" key="1">
    <source>
        <dbReference type="SAM" id="MobiDB-lite"/>
    </source>
</evidence>
<feature type="compositionally biased region" description="Polar residues" evidence="1">
    <location>
        <begin position="150"/>
        <end position="166"/>
    </location>
</feature>
<reference evidence="3" key="1">
    <citation type="submission" date="2017-02" db="UniProtKB">
        <authorList>
            <consortium name="WormBaseParasite"/>
        </authorList>
    </citation>
    <scope>IDENTIFICATION</scope>
</reference>
<protein>
    <submittedName>
        <fullName evidence="3">PH domain-containing protein</fullName>
    </submittedName>
</protein>
<dbReference type="Proteomes" id="UP000046392">
    <property type="component" value="Unplaced"/>
</dbReference>
<evidence type="ECO:0000313" key="2">
    <source>
        <dbReference type="Proteomes" id="UP000046392"/>
    </source>
</evidence>
<accession>A0A0N5BRR5</accession>
<keyword evidence="2" id="KW-1185">Reference proteome</keyword>
<dbReference type="AlphaFoldDB" id="A0A0N5BRR5"/>
<evidence type="ECO:0000313" key="3">
    <source>
        <dbReference type="WBParaSite" id="SPAL_0000856000.1"/>
    </source>
</evidence>
<sequence length="406" mass="47306">MSFEIDSDSVQLSLRRSEVEHIIQALIFQKEYYIENVEEDRITQIEDGFCAMSATIQRLLDDMECLGRNHRSLIMEFKEQQGGIDRRLDNLENKLLQSGEDVCITIEKFSAMIRKELYNFDSIYKRVDKKVIKSEGLKNTGSYDEISSFGRKSNTTPNDSVPLSSPSETIISEDCIKSSGNSIISFLNVRNISNSNSGKDINTPYSPLKNSEINTKMESAGNFKLKSAKNNDGVDELKSKRFVMEGLETCKTEFRNSYRFSGKVDVEEKQDKQPDDLNESSTTYHDLIYNDENALYYQYKRKFLLKYLYNNKSAREMSDLTYRILFDRKERSYLLVIEKEKMDNSKIVFKINGNFKFYLIGDYDVYCECANEDPDPSEEKMWMMSFDNKNDSKEFYDRVINIQAKK</sequence>
<proteinExistence type="predicted"/>
<name>A0A0N5BRR5_STREA</name>